<dbReference type="Proteomes" id="UP000198615">
    <property type="component" value="Unassembled WGS sequence"/>
</dbReference>
<protein>
    <submittedName>
        <fullName evidence="2">Uncharacterized protein</fullName>
    </submittedName>
</protein>
<keyword evidence="1" id="KW-0472">Membrane</keyword>
<evidence type="ECO:0000313" key="3">
    <source>
        <dbReference type="Proteomes" id="UP000198615"/>
    </source>
</evidence>
<dbReference type="EMBL" id="FNBW01000001">
    <property type="protein sequence ID" value="SDF18153.1"/>
    <property type="molecule type" value="Genomic_DNA"/>
</dbReference>
<organism evidence="2 3">
    <name type="scientific">Thalassobaculum litoreum DSM 18839</name>
    <dbReference type="NCBI Taxonomy" id="1123362"/>
    <lineage>
        <taxon>Bacteria</taxon>
        <taxon>Pseudomonadati</taxon>
        <taxon>Pseudomonadota</taxon>
        <taxon>Alphaproteobacteria</taxon>
        <taxon>Rhodospirillales</taxon>
        <taxon>Thalassobaculaceae</taxon>
        <taxon>Thalassobaculum</taxon>
    </lineage>
</organism>
<proteinExistence type="predicted"/>
<evidence type="ECO:0000313" key="2">
    <source>
        <dbReference type="EMBL" id="SDF18153.1"/>
    </source>
</evidence>
<accession>A0A8G2BEJ1</accession>
<sequence length="199" mass="22445">MEDPFDDLEEDGTDTVFRDVIMLALIGFVAMVIMLLPHISREKQETKDSNAPGNVIVEMHWPSEMENDVDLWVKAPGEGAVGFWNQGGEVFNLLRDDLGAIGDATDENYEVSYSRGIPSGEYVVNVHMYGAPPKDRPIPVKVVVSVKKPLEETRQILETTVELRRYNQEETAFRFRLSSEGDLVEDSVNTLRYPLITGR</sequence>
<name>A0A8G2BEJ1_9PROT</name>
<gene>
    <name evidence="2" type="ORF">SAMN05660686_00602</name>
</gene>
<dbReference type="AlphaFoldDB" id="A0A8G2BEJ1"/>
<keyword evidence="1" id="KW-0812">Transmembrane</keyword>
<keyword evidence="3" id="KW-1185">Reference proteome</keyword>
<comment type="caution">
    <text evidence="2">The sequence shown here is derived from an EMBL/GenBank/DDBJ whole genome shotgun (WGS) entry which is preliminary data.</text>
</comment>
<feature type="transmembrane region" description="Helical" evidence="1">
    <location>
        <begin position="20"/>
        <end position="39"/>
    </location>
</feature>
<evidence type="ECO:0000256" key="1">
    <source>
        <dbReference type="SAM" id="Phobius"/>
    </source>
</evidence>
<dbReference type="RefSeq" id="WP_028794636.1">
    <property type="nucleotide sequence ID" value="NZ_FNBW01000001.1"/>
</dbReference>
<dbReference type="OrthoDB" id="8419990at2"/>
<keyword evidence="1" id="KW-1133">Transmembrane helix</keyword>
<reference evidence="2 3" key="1">
    <citation type="submission" date="2016-10" db="EMBL/GenBank/DDBJ databases">
        <authorList>
            <person name="Varghese N."/>
            <person name="Submissions S."/>
        </authorList>
    </citation>
    <scope>NUCLEOTIDE SEQUENCE [LARGE SCALE GENOMIC DNA]</scope>
    <source>
        <strain evidence="2 3">DSM 18839</strain>
    </source>
</reference>